<dbReference type="PANTHER" id="PTHR34818:SF1">
    <property type="entry name" value="PROTEIN BLI-3"/>
    <property type="match status" value="1"/>
</dbReference>
<keyword evidence="3" id="KW-1185">Reference proteome</keyword>
<comment type="caution">
    <text evidence="2">The sequence shown here is derived from an EMBL/GenBank/DDBJ whole genome shotgun (WGS) entry which is preliminary data.</text>
</comment>
<dbReference type="InterPro" id="IPR052917">
    <property type="entry name" value="Stress-Dev_Protein"/>
</dbReference>
<dbReference type="InterPro" id="IPR012349">
    <property type="entry name" value="Split_barrel_FMN-bd"/>
</dbReference>
<sequence length="165" mass="18588">METRTDQAARDKVLELIRDTHIAMLASRGEGGRMHARPMGVNTAEFDGTLWFFTDAESPKVDELRRDPEVLVTFSDEKSQNYVSITGRAEIVRDPTKAKALWSEAMRTWFPKGSDDPRIALLKVDVEVAEYWDSPSSTMVYAYGYLKAVTTGERPHPGDTGTVRF</sequence>
<dbReference type="Pfam" id="PF16242">
    <property type="entry name" value="Pyrid_ox_like"/>
    <property type="match status" value="1"/>
</dbReference>
<organism evidence="2 3">
    <name type="scientific">Alsobacter ponti</name>
    <dbReference type="NCBI Taxonomy" id="2962936"/>
    <lineage>
        <taxon>Bacteria</taxon>
        <taxon>Pseudomonadati</taxon>
        <taxon>Pseudomonadota</taxon>
        <taxon>Alphaproteobacteria</taxon>
        <taxon>Hyphomicrobiales</taxon>
        <taxon>Alsobacteraceae</taxon>
        <taxon>Alsobacter</taxon>
    </lineage>
</organism>
<evidence type="ECO:0000313" key="2">
    <source>
        <dbReference type="EMBL" id="MCP8937869.1"/>
    </source>
</evidence>
<evidence type="ECO:0000313" key="3">
    <source>
        <dbReference type="Proteomes" id="UP001205890"/>
    </source>
</evidence>
<feature type="domain" description="General stress protein FMN-binding split barrel" evidence="1">
    <location>
        <begin position="10"/>
        <end position="155"/>
    </location>
</feature>
<proteinExistence type="predicted"/>
<dbReference type="EMBL" id="JANCLU010000003">
    <property type="protein sequence ID" value="MCP8937869.1"/>
    <property type="molecule type" value="Genomic_DNA"/>
</dbReference>
<dbReference type="PANTHER" id="PTHR34818">
    <property type="entry name" value="PROTEIN BLI-3"/>
    <property type="match status" value="1"/>
</dbReference>
<dbReference type="Proteomes" id="UP001205890">
    <property type="component" value="Unassembled WGS sequence"/>
</dbReference>
<dbReference type="RefSeq" id="WP_254739250.1">
    <property type="nucleotide sequence ID" value="NZ_JANCLU010000003.1"/>
</dbReference>
<dbReference type="SUPFAM" id="SSF50475">
    <property type="entry name" value="FMN-binding split barrel"/>
    <property type="match status" value="1"/>
</dbReference>
<name>A0ABT1L8X3_9HYPH</name>
<evidence type="ECO:0000259" key="1">
    <source>
        <dbReference type="Pfam" id="PF16242"/>
    </source>
</evidence>
<reference evidence="2 3" key="1">
    <citation type="submission" date="2022-07" db="EMBL/GenBank/DDBJ databases">
        <authorList>
            <person name="Li W.-J."/>
            <person name="Deng Q.-Q."/>
        </authorList>
    </citation>
    <scope>NUCLEOTIDE SEQUENCE [LARGE SCALE GENOMIC DNA]</scope>
    <source>
        <strain evidence="2 3">SYSU M60028</strain>
    </source>
</reference>
<gene>
    <name evidence="2" type="ORF">NK718_05025</name>
</gene>
<protein>
    <submittedName>
        <fullName evidence="2">Pyridoxamine 5'-phosphate oxidase family protein</fullName>
    </submittedName>
</protein>
<accession>A0ABT1L8X3</accession>
<dbReference type="InterPro" id="IPR038725">
    <property type="entry name" value="YdaG_split_barrel_FMN-bd"/>
</dbReference>
<dbReference type="Gene3D" id="2.30.110.10">
    <property type="entry name" value="Electron Transport, Fmn-binding Protein, Chain A"/>
    <property type="match status" value="1"/>
</dbReference>